<keyword evidence="8" id="KW-1185">Reference proteome</keyword>
<protein>
    <recommendedName>
        <fullName evidence="6">NlpC/P60 domain-containing protein</fullName>
    </recommendedName>
</protein>
<feature type="domain" description="NlpC/P60" evidence="6">
    <location>
        <begin position="30"/>
        <end position="153"/>
    </location>
</feature>
<dbReference type="InterPro" id="IPR038765">
    <property type="entry name" value="Papain-like_cys_pep_sf"/>
</dbReference>
<dbReference type="Gene3D" id="3.90.1720.10">
    <property type="entry name" value="endopeptidase domain like (from Nostoc punctiforme)"/>
    <property type="match status" value="2"/>
</dbReference>
<organism evidence="7 8">
    <name type="scientific">Paenibacillus athensensis</name>
    <dbReference type="NCBI Taxonomy" id="1967502"/>
    <lineage>
        <taxon>Bacteria</taxon>
        <taxon>Bacillati</taxon>
        <taxon>Bacillota</taxon>
        <taxon>Bacilli</taxon>
        <taxon>Bacillales</taxon>
        <taxon>Paenibacillaceae</taxon>
        <taxon>Paenibacillus</taxon>
    </lineage>
</organism>
<keyword evidence="4" id="KW-0788">Thiol protease</keyword>
<dbReference type="GO" id="GO:0008234">
    <property type="term" value="F:cysteine-type peptidase activity"/>
    <property type="evidence" value="ECO:0007669"/>
    <property type="project" value="UniProtKB-KW"/>
</dbReference>
<dbReference type="Proteomes" id="UP000298246">
    <property type="component" value="Unassembled WGS sequence"/>
</dbReference>
<feature type="domain" description="NlpC/P60" evidence="6">
    <location>
        <begin position="157"/>
        <end position="282"/>
    </location>
</feature>
<dbReference type="Pfam" id="PF00877">
    <property type="entry name" value="NLPC_P60"/>
    <property type="match status" value="2"/>
</dbReference>
<evidence type="ECO:0000259" key="6">
    <source>
        <dbReference type="PROSITE" id="PS51935"/>
    </source>
</evidence>
<keyword evidence="3" id="KW-0378">Hydrolase</keyword>
<name>A0A4Y8Q0J7_9BACL</name>
<evidence type="ECO:0000313" key="8">
    <source>
        <dbReference type="Proteomes" id="UP000298246"/>
    </source>
</evidence>
<dbReference type="AlphaFoldDB" id="A0A4Y8Q0J7"/>
<accession>A0A4Y8Q0J7</accession>
<evidence type="ECO:0000313" key="7">
    <source>
        <dbReference type="EMBL" id="TFE86698.1"/>
    </source>
</evidence>
<dbReference type="InterPro" id="IPR000064">
    <property type="entry name" value="NLP_P60_dom"/>
</dbReference>
<feature type="signal peptide" evidence="5">
    <location>
        <begin position="1"/>
        <end position="30"/>
    </location>
</feature>
<evidence type="ECO:0000256" key="1">
    <source>
        <dbReference type="ARBA" id="ARBA00007074"/>
    </source>
</evidence>
<dbReference type="PROSITE" id="PS51935">
    <property type="entry name" value="NLPC_P60"/>
    <property type="match status" value="2"/>
</dbReference>
<sequence>MFKSFAHRTIGITAAVTIAMSGTTAISAFAATNEMDAASFTKLFVGKEYTPYAETPAEGFDASGFIYYVFQSFDYQVPRTLADQYKMNKPPVSDLNALQPGDVLFFGSGKKPTYAGIYVGEGNMVMASKSRDQVVTRKVSDYKKSFIGGRRVLNADDLYSAQLILTARQYLGVPYLFGAKYGQTKTMDCSSFVKTVFHEMGIELPRVSRDQAKQGKAVSKKDLTVGDLVFFTTKESGSKIGHVGIYVGNGMMIHTYGEGGVKYSSINSDWWSSHYVTARRVIS</sequence>
<dbReference type="EMBL" id="MYFO01000017">
    <property type="protein sequence ID" value="TFE86698.1"/>
    <property type="molecule type" value="Genomic_DNA"/>
</dbReference>
<keyword evidence="5" id="KW-0732">Signal</keyword>
<evidence type="ECO:0000256" key="2">
    <source>
        <dbReference type="ARBA" id="ARBA00022670"/>
    </source>
</evidence>
<reference evidence="7 8" key="1">
    <citation type="submission" date="2017-03" db="EMBL/GenBank/DDBJ databases">
        <title>Isolation of Levoglucosan Utilizing Bacteria.</title>
        <authorList>
            <person name="Arya A.S."/>
        </authorList>
    </citation>
    <scope>NUCLEOTIDE SEQUENCE [LARGE SCALE GENOMIC DNA]</scope>
    <source>
        <strain evidence="7 8">MEC069</strain>
    </source>
</reference>
<dbReference type="GO" id="GO:0006508">
    <property type="term" value="P:proteolysis"/>
    <property type="evidence" value="ECO:0007669"/>
    <property type="project" value="UniProtKB-KW"/>
</dbReference>
<dbReference type="OrthoDB" id="9813118at2"/>
<feature type="chain" id="PRO_5021192272" description="NlpC/P60 domain-containing protein" evidence="5">
    <location>
        <begin position="31"/>
        <end position="283"/>
    </location>
</feature>
<dbReference type="PANTHER" id="PTHR47053">
    <property type="entry name" value="MUREIN DD-ENDOPEPTIDASE MEPH-RELATED"/>
    <property type="match status" value="1"/>
</dbReference>
<proteinExistence type="inferred from homology"/>
<evidence type="ECO:0000256" key="4">
    <source>
        <dbReference type="ARBA" id="ARBA00022807"/>
    </source>
</evidence>
<keyword evidence="2" id="KW-0645">Protease</keyword>
<dbReference type="PANTHER" id="PTHR47053:SF1">
    <property type="entry name" value="MUREIN DD-ENDOPEPTIDASE MEPH-RELATED"/>
    <property type="match status" value="1"/>
</dbReference>
<comment type="caution">
    <text evidence="7">The sequence shown here is derived from an EMBL/GenBank/DDBJ whole genome shotgun (WGS) entry which is preliminary data.</text>
</comment>
<evidence type="ECO:0000256" key="3">
    <source>
        <dbReference type="ARBA" id="ARBA00022801"/>
    </source>
</evidence>
<comment type="similarity">
    <text evidence="1">Belongs to the peptidase C40 family.</text>
</comment>
<gene>
    <name evidence="7" type="ORF">B5M42_13800</name>
</gene>
<dbReference type="RefSeq" id="WP_134753784.1">
    <property type="nucleotide sequence ID" value="NZ_MYFO02000003.1"/>
</dbReference>
<dbReference type="InterPro" id="IPR051202">
    <property type="entry name" value="Peptidase_C40"/>
</dbReference>
<dbReference type="SUPFAM" id="SSF54001">
    <property type="entry name" value="Cysteine proteinases"/>
    <property type="match status" value="2"/>
</dbReference>
<evidence type="ECO:0000256" key="5">
    <source>
        <dbReference type="SAM" id="SignalP"/>
    </source>
</evidence>